<dbReference type="Gene3D" id="3.90.1150.30">
    <property type="match status" value="1"/>
</dbReference>
<dbReference type="InterPro" id="IPR007351">
    <property type="entry name" value="YjbR"/>
</dbReference>
<dbReference type="SUPFAM" id="SSF142906">
    <property type="entry name" value="YjbR-like"/>
    <property type="match status" value="1"/>
</dbReference>
<dbReference type="InterPro" id="IPR058532">
    <property type="entry name" value="YjbR/MT2646/Rv2570-like"/>
</dbReference>
<organism evidence="1 2">
    <name type="scientific">Candidatus Corynebacterium avicola</name>
    <dbReference type="NCBI Taxonomy" id="2838527"/>
    <lineage>
        <taxon>Bacteria</taxon>
        <taxon>Bacillati</taxon>
        <taxon>Actinomycetota</taxon>
        <taxon>Actinomycetes</taxon>
        <taxon>Mycobacteriales</taxon>
        <taxon>Corynebacteriaceae</taxon>
        <taxon>Corynebacterium</taxon>
    </lineage>
</organism>
<dbReference type="Pfam" id="PF04237">
    <property type="entry name" value="YjbR"/>
    <property type="match status" value="1"/>
</dbReference>
<dbReference type="EMBL" id="DXGC01000055">
    <property type="protein sequence ID" value="HIW91165.1"/>
    <property type="molecule type" value="Genomic_DNA"/>
</dbReference>
<evidence type="ECO:0000313" key="1">
    <source>
        <dbReference type="EMBL" id="HIW91165.1"/>
    </source>
</evidence>
<accession>A0A9D1RPI8</accession>
<proteinExistence type="predicted"/>
<dbReference type="InterPro" id="IPR038056">
    <property type="entry name" value="YjbR-like_sf"/>
</dbReference>
<reference evidence="1" key="2">
    <citation type="submission" date="2021-04" db="EMBL/GenBank/DDBJ databases">
        <authorList>
            <person name="Gilroy R."/>
        </authorList>
    </citation>
    <scope>NUCLEOTIDE SEQUENCE</scope>
    <source>
        <strain evidence="1">CHK32-1732</strain>
    </source>
</reference>
<reference evidence="1" key="1">
    <citation type="journal article" date="2021" name="PeerJ">
        <title>Extensive microbial diversity within the chicken gut microbiome revealed by metagenomics and culture.</title>
        <authorList>
            <person name="Gilroy R."/>
            <person name="Ravi A."/>
            <person name="Getino M."/>
            <person name="Pursley I."/>
            <person name="Horton D.L."/>
            <person name="Alikhan N.F."/>
            <person name="Baker D."/>
            <person name="Gharbi K."/>
            <person name="Hall N."/>
            <person name="Watson M."/>
            <person name="Adriaenssens E.M."/>
            <person name="Foster-Nyarko E."/>
            <person name="Jarju S."/>
            <person name="Secka A."/>
            <person name="Antonio M."/>
            <person name="Oren A."/>
            <person name="Chaudhuri R.R."/>
            <person name="La Ragione R."/>
            <person name="Hildebrand F."/>
            <person name="Pallen M.J."/>
        </authorList>
    </citation>
    <scope>NUCLEOTIDE SEQUENCE</scope>
    <source>
        <strain evidence="1">CHK32-1732</strain>
    </source>
</reference>
<dbReference type="PANTHER" id="PTHR35145:SF1">
    <property type="entry name" value="CYTOPLASMIC PROTEIN"/>
    <property type="match status" value="1"/>
</dbReference>
<comment type="caution">
    <text evidence="1">The sequence shown here is derived from an EMBL/GenBank/DDBJ whole genome shotgun (WGS) entry which is preliminary data.</text>
</comment>
<dbReference type="GO" id="GO:0003677">
    <property type="term" value="F:DNA binding"/>
    <property type="evidence" value="ECO:0007669"/>
    <property type="project" value="UniProtKB-KW"/>
</dbReference>
<evidence type="ECO:0000313" key="2">
    <source>
        <dbReference type="Proteomes" id="UP000824190"/>
    </source>
</evidence>
<protein>
    <submittedName>
        <fullName evidence="1">MmcQ/YjbR family DNA-binding protein</fullName>
    </submittedName>
</protein>
<sequence>MDTLIQRQTATRANELPGAELVHPFGPDWDVYKVRGKVFMLHSNVRGEPLVILKATPEDSTTLRTGFAGITPGYHMNKKHWITLHPDCDLGRQLIEDLVTDSYLLVIEHSVPKSQWPVNPHTFGQRDQQ</sequence>
<gene>
    <name evidence="1" type="ORF">H9870_05855</name>
</gene>
<dbReference type="AlphaFoldDB" id="A0A9D1RPI8"/>
<keyword evidence="1" id="KW-0238">DNA-binding</keyword>
<dbReference type="Proteomes" id="UP000824190">
    <property type="component" value="Unassembled WGS sequence"/>
</dbReference>
<dbReference type="PANTHER" id="PTHR35145">
    <property type="entry name" value="CYTOPLASMIC PROTEIN-RELATED"/>
    <property type="match status" value="1"/>
</dbReference>
<name>A0A9D1RPI8_9CORY</name>